<dbReference type="SMART" id="SM00086">
    <property type="entry name" value="PAC"/>
    <property type="match status" value="1"/>
</dbReference>
<dbReference type="PROSITE" id="PS50887">
    <property type="entry name" value="GGDEF"/>
    <property type="match status" value="1"/>
</dbReference>
<dbReference type="Pfam" id="PF00990">
    <property type="entry name" value="GGDEF"/>
    <property type="match status" value="1"/>
</dbReference>
<dbReference type="SMART" id="SM00267">
    <property type="entry name" value="GGDEF"/>
    <property type="match status" value="1"/>
</dbReference>
<dbReference type="InterPro" id="IPR001610">
    <property type="entry name" value="PAC"/>
</dbReference>
<accession>A0ABT3PB15</accession>
<keyword evidence="1" id="KW-0175">Coiled coil</keyword>
<dbReference type="PANTHER" id="PTHR46663:SF3">
    <property type="entry name" value="SLL0267 PROTEIN"/>
    <property type="match status" value="1"/>
</dbReference>
<feature type="domain" description="GGDEF" evidence="4">
    <location>
        <begin position="326"/>
        <end position="459"/>
    </location>
</feature>
<keyword evidence="6" id="KW-1185">Reference proteome</keyword>
<dbReference type="SMART" id="SM00091">
    <property type="entry name" value="PAS"/>
    <property type="match status" value="2"/>
</dbReference>
<dbReference type="NCBIfam" id="TIGR00229">
    <property type="entry name" value="sensory_box"/>
    <property type="match status" value="1"/>
</dbReference>
<dbReference type="InterPro" id="IPR013767">
    <property type="entry name" value="PAS_fold"/>
</dbReference>
<dbReference type="CDD" id="cd00130">
    <property type="entry name" value="PAS"/>
    <property type="match status" value="2"/>
</dbReference>
<dbReference type="InterPro" id="IPR000160">
    <property type="entry name" value="GGDEF_dom"/>
</dbReference>
<comment type="caution">
    <text evidence="5">The sequence shown here is derived from an EMBL/GenBank/DDBJ whole genome shotgun (WGS) entry which is preliminary data.</text>
</comment>
<keyword evidence="5" id="KW-0548">Nucleotidyltransferase</keyword>
<dbReference type="PROSITE" id="PS50112">
    <property type="entry name" value="PAS"/>
    <property type="match status" value="2"/>
</dbReference>
<protein>
    <submittedName>
        <fullName evidence="5">Diguanylate cyclase</fullName>
        <ecNumber evidence="5">2.7.7.65</ecNumber>
    </submittedName>
</protein>
<dbReference type="NCBIfam" id="TIGR00254">
    <property type="entry name" value="GGDEF"/>
    <property type="match status" value="1"/>
</dbReference>
<dbReference type="Pfam" id="PF00989">
    <property type="entry name" value="PAS"/>
    <property type="match status" value="1"/>
</dbReference>
<dbReference type="Gene3D" id="3.30.70.270">
    <property type="match status" value="1"/>
</dbReference>
<feature type="domain" description="PAS" evidence="2">
    <location>
        <begin position="5"/>
        <end position="51"/>
    </location>
</feature>
<dbReference type="PROSITE" id="PS50113">
    <property type="entry name" value="PAC"/>
    <property type="match status" value="1"/>
</dbReference>
<dbReference type="CDD" id="cd01949">
    <property type="entry name" value="GGDEF"/>
    <property type="match status" value="1"/>
</dbReference>
<proteinExistence type="predicted"/>
<evidence type="ECO:0000259" key="4">
    <source>
        <dbReference type="PROSITE" id="PS50887"/>
    </source>
</evidence>
<dbReference type="Proteomes" id="UP001142810">
    <property type="component" value="Unassembled WGS sequence"/>
</dbReference>
<dbReference type="InterPro" id="IPR000014">
    <property type="entry name" value="PAS"/>
</dbReference>
<gene>
    <name evidence="5" type="ORF">OPS25_15415</name>
</gene>
<dbReference type="Pfam" id="PF13426">
    <property type="entry name" value="PAS_9"/>
    <property type="match status" value="1"/>
</dbReference>
<dbReference type="InterPro" id="IPR043128">
    <property type="entry name" value="Rev_trsase/Diguanyl_cyclase"/>
</dbReference>
<dbReference type="InterPro" id="IPR000700">
    <property type="entry name" value="PAS-assoc_C"/>
</dbReference>
<feature type="domain" description="PAC" evidence="3">
    <location>
        <begin position="208"/>
        <end position="262"/>
    </location>
</feature>
<name>A0ABT3PB15_9ALTE</name>
<dbReference type="InterPro" id="IPR029787">
    <property type="entry name" value="Nucleotide_cyclase"/>
</dbReference>
<dbReference type="GO" id="GO:0052621">
    <property type="term" value="F:diguanylate cyclase activity"/>
    <property type="evidence" value="ECO:0007669"/>
    <property type="project" value="UniProtKB-EC"/>
</dbReference>
<dbReference type="SUPFAM" id="SSF55785">
    <property type="entry name" value="PYP-like sensor domain (PAS domain)"/>
    <property type="match status" value="2"/>
</dbReference>
<dbReference type="Gene3D" id="3.30.450.20">
    <property type="entry name" value="PAS domain"/>
    <property type="match status" value="2"/>
</dbReference>
<dbReference type="EMBL" id="JAPFRD010000013">
    <property type="protein sequence ID" value="MCW8109895.1"/>
    <property type="molecule type" value="Genomic_DNA"/>
</dbReference>
<evidence type="ECO:0000313" key="6">
    <source>
        <dbReference type="Proteomes" id="UP001142810"/>
    </source>
</evidence>
<dbReference type="SUPFAM" id="SSF55073">
    <property type="entry name" value="Nucleotide cyclase"/>
    <property type="match status" value="1"/>
</dbReference>
<feature type="domain" description="PAS" evidence="2">
    <location>
        <begin position="130"/>
        <end position="183"/>
    </location>
</feature>
<keyword evidence="5" id="KW-0808">Transferase</keyword>
<dbReference type="RefSeq" id="WP_265618775.1">
    <property type="nucleotide sequence ID" value="NZ_JAPFRD010000013.1"/>
</dbReference>
<reference evidence="5" key="1">
    <citation type="submission" date="2022-11" db="EMBL/GenBank/DDBJ databases">
        <title>Alteromonas sp. nov., isolated from sea water of the Qingdao.</title>
        <authorList>
            <person name="Wang Q."/>
        </authorList>
    </citation>
    <scope>NUCLEOTIDE SEQUENCE</scope>
    <source>
        <strain evidence="5">ASW11-7</strain>
    </source>
</reference>
<evidence type="ECO:0000313" key="5">
    <source>
        <dbReference type="EMBL" id="MCW8109895.1"/>
    </source>
</evidence>
<sequence>MNDINQLNLKNILEQAHIGIVIHRWDTTIAYVNPKALELLRLSYDQIIGKSAYDPQWQFIDDRGRKLPFDQYPVNKVINSRNKLNNEIVGVIDGSAKDISWFQVNAYVEGEVGKGGFVIVTFTDISDAKKMFSFEDIVQNTQDIVIVTEAGDIDYPTGPRIVYVNKAFELLTGYSSSEVVGETPRILQGALTDKAATKRIHTALEKGAAVTETLLNYDKNGRPYWIEFNIIPLVNKYGETTHFAAIERDVSEIIFRQEQLKKRNEDLRVLKLKLEEIVENRTQELERAKAKLEKIAFFDPLTHAPNRRLFRDQIIKLISASQRSNSAVILGLLDIDDFKLVNDKFGHDIGDAVLVELAQAIQAIFRTEDTFCRYGGEEFAFAASASQEQDASVLGERLLNAARQLKVHTESKDVTITVSIGMTAVDAKEITDFEETLRDADKALYQAKSEGKDRFVVIT</sequence>
<dbReference type="InterPro" id="IPR052163">
    <property type="entry name" value="DGC-Regulatory_Protein"/>
</dbReference>
<dbReference type="InterPro" id="IPR035965">
    <property type="entry name" value="PAS-like_dom_sf"/>
</dbReference>
<dbReference type="PANTHER" id="PTHR46663">
    <property type="entry name" value="DIGUANYLATE CYCLASE DGCT-RELATED"/>
    <property type="match status" value="1"/>
</dbReference>
<organism evidence="5 6">
    <name type="scientific">Alteromonas aquimaris</name>
    <dbReference type="NCBI Taxonomy" id="2998417"/>
    <lineage>
        <taxon>Bacteria</taxon>
        <taxon>Pseudomonadati</taxon>
        <taxon>Pseudomonadota</taxon>
        <taxon>Gammaproteobacteria</taxon>
        <taxon>Alteromonadales</taxon>
        <taxon>Alteromonadaceae</taxon>
        <taxon>Alteromonas/Salinimonas group</taxon>
        <taxon>Alteromonas</taxon>
    </lineage>
</organism>
<evidence type="ECO:0000259" key="2">
    <source>
        <dbReference type="PROSITE" id="PS50112"/>
    </source>
</evidence>
<evidence type="ECO:0000256" key="1">
    <source>
        <dbReference type="SAM" id="Coils"/>
    </source>
</evidence>
<dbReference type="EC" id="2.7.7.65" evidence="5"/>
<feature type="coiled-coil region" evidence="1">
    <location>
        <begin position="257"/>
        <end position="295"/>
    </location>
</feature>
<evidence type="ECO:0000259" key="3">
    <source>
        <dbReference type="PROSITE" id="PS50113"/>
    </source>
</evidence>